<feature type="compositionally biased region" description="Basic and acidic residues" evidence="1">
    <location>
        <begin position="784"/>
        <end position="795"/>
    </location>
</feature>
<evidence type="ECO:0000256" key="1">
    <source>
        <dbReference type="SAM" id="MobiDB-lite"/>
    </source>
</evidence>
<dbReference type="Proteomes" id="UP001374579">
    <property type="component" value="Unassembled WGS sequence"/>
</dbReference>
<organism evidence="2 3">
    <name type="scientific">Littorina saxatilis</name>
    <dbReference type="NCBI Taxonomy" id="31220"/>
    <lineage>
        <taxon>Eukaryota</taxon>
        <taxon>Metazoa</taxon>
        <taxon>Spiralia</taxon>
        <taxon>Lophotrochozoa</taxon>
        <taxon>Mollusca</taxon>
        <taxon>Gastropoda</taxon>
        <taxon>Caenogastropoda</taxon>
        <taxon>Littorinimorpha</taxon>
        <taxon>Littorinoidea</taxon>
        <taxon>Littorinidae</taxon>
        <taxon>Littorina</taxon>
    </lineage>
</organism>
<dbReference type="SUPFAM" id="SSF52540">
    <property type="entry name" value="P-loop containing nucleoside triphosphate hydrolases"/>
    <property type="match status" value="1"/>
</dbReference>
<name>A0AAN9G4E5_9CAEN</name>
<feature type="compositionally biased region" description="Polar residues" evidence="1">
    <location>
        <begin position="801"/>
        <end position="811"/>
    </location>
</feature>
<gene>
    <name evidence="2" type="ORF">V1264_005969</name>
</gene>
<evidence type="ECO:0000313" key="3">
    <source>
        <dbReference type="Proteomes" id="UP001374579"/>
    </source>
</evidence>
<sequence>MASKRLTLSAGDRAKHSLPEFKCVPKQFHDLLEKLNDDLKGLTHLEKKSHTFYKWFEKVAHEVYPGIGSIAHAVPPVFIGTQEKCDAKKSVLQGSDQRGDRAHRIVGRCLRILNGQMEMQGQKTMFIMSGIHVDNVLLWLRSDKGARPHKNYARIFDKPVPFVNEEELQNACKARGEADLLVLHQDKGVVLIQVKSVSREAVACAPVATSTQKDLDASIIKKLKAAERQLRRDQGILETVMKQSPQWSRELSGKVRKVIAVPNLSTEDVARFKAEVGTDIIFLCKEDTLEEGPDSIAKAESETDITQFERWWTQSLPSLPKLFDLRCMKQIIGIYIGPLSTVSEPMSANIKERVRSFKNAIKYTGLLFARSLLTDRQSQILKMETEKPGRVYISGPPGSGKTILLALKGSHFLEESAENHVIVLNMYRGAPGRAIGQQTFTMLHKNATHKGRVHHLEVDVEKKEFVDKANIMMKQPGVQAQGTPGVKKAGANQKGLPGSTHTKRQEKVSTGSVQKGKECKQEVATLIQCKGGLNKVLFLVDEIYVESFWQEILDAFSGELAESEVWCAGLFSKNPTGFKEHELNFVLRCPPAVQNLLYHVDWDEERKEKYRRDTDVIEVSTNGPIPLCIRHEGHTQEGSGSVINCGSCAEDLARILNKFKSINTELRSAPPGASKVSTKADSSPAGAEMKVVILVNLPRSSYSKAGDYIETTDAEYNKHMAAVRDSPFIKRLKRGGIEVELKVELACKKLADCSEPPFDAVATWLYNFQGLEGDVVIFLPGDASPKDKKPGHAREIPTPGLRTTSLNSEQEAGNACGGPPASQSDGAVAKDVATRATGVFSPATEYLTHILKISSVKIGEKGKDQNDDHRPKPAGANGGDMDSTPCSLTPLQWNTADIARYSDWDQTNILIAGSRCLSQLILLVP</sequence>
<accession>A0AAN9G4E5</accession>
<feature type="region of interest" description="Disordered" evidence="1">
    <location>
        <begin position="782"/>
        <end position="828"/>
    </location>
</feature>
<evidence type="ECO:0000313" key="2">
    <source>
        <dbReference type="EMBL" id="KAK7094397.1"/>
    </source>
</evidence>
<comment type="caution">
    <text evidence="2">The sequence shown here is derived from an EMBL/GenBank/DDBJ whole genome shotgun (WGS) entry which is preliminary data.</text>
</comment>
<feature type="region of interest" description="Disordered" evidence="1">
    <location>
        <begin position="478"/>
        <end position="513"/>
    </location>
</feature>
<reference evidence="2 3" key="1">
    <citation type="submission" date="2024-02" db="EMBL/GenBank/DDBJ databases">
        <title>Chromosome-scale genome assembly of the rough periwinkle Littorina saxatilis.</title>
        <authorList>
            <person name="De Jode A."/>
            <person name="Faria R."/>
            <person name="Formenti G."/>
            <person name="Sims Y."/>
            <person name="Smith T.P."/>
            <person name="Tracey A."/>
            <person name="Wood J.M.D."/>
            <person name="Zagrodzka Z.B."/>
            <person name="Johannesson K."/>
            <person name="Butlin R.K."/>
            <person name="Leder E.H."/>
        </authorList>
    </citation>
    <scope>NUCLEOTIDE SEQUENCE [LARGE SCALE GENOMIC DNA]</scope>
    <source>
        <strain evidence="2">Snail1</strain>
        <tissue evidence="2">Muscle</tissue>
    </source>
</reference>
<keyword evidence="3" id="KW-1185">Reference proteome</keyword>
<feature type="compositionally biased region" description="Basic and acidic residues" evidence="1">
    <location>
        <begin position="860"/>
        <end position="871"/>
    </location>
</feature>
<dbReference type="InterPro" id="IPR027417">
    <property type="entry name" value="P-loop_NTPase"/>
</dbReference>
<proteinExistence type="predicted"/>
<dbReference type="AlphaFoldDB" id="A0AAN9G4E5"/>
<dbReference type="EMBL" id="JBAMIC010000018">
    <property type="protein sequence ID" value="KAK7094397.1"/>
    <property type="molecule type" value="Genomic_DNA"/>
</dbReference>
<protein>
    <submittedName>
        <fullName evidence="2">Uncharacterized protein</fullName>
    </submittedName>
</protein>
<feature type="region of interest" description="Disordered" evidence="1">
    <location>
        <begin position="860"/>
        <end position="885"/>
    </location>
</feature>